<sequence length="509" mass="56907">MRAPHQRSIDDLFVEISAFVNRYDRTRLFDGGRQVEEDWLLDGYLELHRQCTLVGPGRNEIFARIATLSPKYVGSSEAALSPGDHIVGLDGDVGGCPVLAISHEQLRHLHDRRKSLPDQCSVLVIPAATSPPNLIDACDDTLQQFKATLGSEGWEESEVESQNYRRLTEEEEVRRANAADLARSAAHGHRGNTDPSSIEAREYTNRTNVRTFLDNIRSREAGQTTRRIAPDLPYPENYLNLSGATLGMAFQEPEAITLLGYRLLSFLAAQPRTSIPVPRRTPKGGNIAIPTPGKEYSTDQTVKDLEACLRWLLFGYRGSYSPYHTDILNGTWGRVVSGGKLWLFYCGDQDPANMEQYAKDGAKWAPPQGSVKGVFLRPGDTIMMRPGYPVIHAVLTIEDSLMMGGMVWPERKIASLMENLRFMLSNGLTSNELMPRQLPDILDRLRRRIVESQSRESPIWGSFEDGDCESVDRLVAWAKDAAVLHCDCRETKIKVATNNDISQSAKHNI</sequence>
<accession>A0A9P9D3Q0</accession>
<organism evidence="3 4">
    <name type="scientific">Dendryphion nanum</name>
    <dbReference type="NCBI Taxonomy" id="256645"/>
    <lineage>
        <taxon>Eukaryota</taxon>
        <taxon>Fungi</taxon>
        <taxon>Dikarya</taxon>
        <taxon>Ascomycota</taxon>
        <taxon>Pezizomycotina</taxon>
        <taxon>Dothideomycetes</taxon>
        <taxon>Pleosporomycetidae</taxon>
        <taxon>Pleosporales</taxon>
        <taxon>Torulaceae</taxon>
        <taxon>Dendryphion</taxon>
    </lineage>
</organism>
<dbReference type="InterPro" id="IPR003347">
    <property type="entry name" value="JmjC_dom"/>
</dbReference>
<evidence type="ECO:0000313" key="3">
    <source>
        <dbReference type="EMBL" id="KAH7111854.1"/>
    </source>
</evidence>
<dbReference type="Proteomes" id="UP000700596">
    <property type="component" value="Unassembled WGS sequence"/>
</dbReference>
<evidence type="ECO:0000313" key="4">
    <source>
        <dbReference type="Proteomes" id="UP000700596"/>
    </source>
</evidence>
<gene>
    <name evidence="3" type="ORF">B0J11DRAFT_585782</name>
</gene>
<feature type="region of interest" description="Disordered" evidence="1">
    <location>
        <begin position="181"/>
        <end position="200"/>
    </location>
</feature>
<evidence type="ECO:0000259" key="2">
    <source>
        <dbReference type="PROSITE" id="PS51184"/>
    </source>
</evidence>
<keyword evidence="4" id="KW-1185">Reference proteome</keyword>
<dbReference type="SUPFAM" id="SSF51197">
    <property type="entry name" value="Clavaminate synthase-like"/>
    <property type="match status" value="1"/>
</dbReference>
<feature type="domain" description="JmjC" evidence="2">
    <location>
        <begin position="279"/>
        <end position="424"/>
    </location>
</feature>
<reference evidence="3" key="1">
    <citation type="journal article" date="2021" name="Nat. Commun.">
        <title>Genetic determinants of endophytism in the Arabidopsis root mycobiome.</title>
        <authorList>
            <person name="Mesny F."/>
            <person name="Miyauchi S."/>
            <person name="Thiergart T."/>
            <person name="Pickel B."/>
            <person name="Atanasova L."/>
            <person name="Karlsson M."/>
            <person name="Huettel B."/>
            <person name="Barry K.W."/>
            <person name="Haridas S."/>
            <person name="Chen C."/>
            <person name="Bauer D."/>
            <person name="Andreopoulos W."/>
            <person name="Pangilinan J."/>
            <person name="LaButti K."/>
            <person name="Riley R."/>
            <person name="Lipzen A."/>
            <person name="Clum A."/>
            <person name="Drula E."/>
            <person name="Henrissat B."/>
            <person name="Kohler A."/>
            <person name="Grigoriev I.V."/>
            <person name="Martin F.M."/>
            <person name="Hacquard S."/>
        </authorList>
    </citation>
    <scope>NUCLEOTIDE SEQUENCE</scope>
    <source>
        <strain evidence="3">MPI-CAGE-CH-0243</strain>
    </source>
</reference>
<evidence type="ECO:0000256" key="1">
    <source>
        <dbReference type="SAM" id="MobiDB-lite"/>
    </source>
</evidence>
<protein>
    <recommendedName>
        <fullName evidence="2">JmjC domain-containing protein</fullName>
    </recommendedName>
</protein>
<proteinExistence type="predicted"/>
<feature type="region of interest" description="Disordered" evidence="1">
    <location>
        <begin position="275"/>
        <end position="295"/>
    </location>
</feature>
<name>A0A9P9D3Q0_9PLEO</name>
<dbReference type="PROSITE" id="PS51184">
    <property type="entry name" value="JMJC"/>
    <property type="match status" value="1"/>
</dbReference>
<comment type="caution">
    <text evidence="3">The sequence shown here is derived from an EMBL/GenBank/DDBJ whole genome shotgun (WGS) entry which is preliminary data.</text>
</comment>
<dbReference type="Gene3D" id="2.60.120.650">
    <property type="entry name" value="Cupin"/>
    <property type="match status" value="1"/>
</dbReference>
<dbReference type="EMBL" id="JAGMWT010000023">
    <property type="protein sequence ID" value="KAH7111854.1"/>
    <property type="molecule type" value="Genomic_DNA"/>
</dbReference>
<dbReference type="AlphaFoldDB" id="A0A9P9D3Q0"/>
<dbReference type="OrthoDB" id="4161428at2759"/>